<dbReference type="EMBL" id="JADGMS010000016">
    <property type="protein sequence ID" value="KAF9664389.1"/>
    <property type="molecule type" value="Genomic_DNA"/>
</dbReference>
<protein>
    <recommendedName>
        <fullName evidence="1">Cation-transporting P-type ATPase C-terminal domain-containing protein</fullName>
    </recommendedName>
</protein>
<keyword evidence="3" id="KW-1185">Reference proteome</keyword>
<organism evidence="2 3">
    <name type="scientific">Salix dunnii</name>
    <dbReference type="NCBI Taxonomy" id="1413687"/>
    <lineage>
        <taxon>Eukaryota</taxon>
        <taxon>Viridiplantae</taxon>
        <taxon>Streptophyta</taxon>
        <taxon>Embryophyta</taxon>
        <taxon>Tracheophyta</taxon>
        <taxon>Spermatophyta</taxon>
        <taxon>Magnoliopsida</taxon>
        <taxon>eudicotyledons</taxon>
        <taxon>Gunneridae</taxon>
        <taxon>Pentapetalae</taxon>
        <taxon>rosids</taxon>
        <taxon>fabids</taxon>
        <taxon>Malpighiales</taxon>
        <taxon>Salicaceae</taxon>
        <taxon>Saliceae</taxon>
        <taxon>Salix</taxon>
    </lineage>
</organism>
<reference evidence="2 3" key="1">
    <citation type="submission" date="2020-10" db="EMBL/GenBank/DDBJ databases">
        <title>Plant Genome Project.</title>
        <authorList>
            <person name="Zhang R.-G."/>
        </authorList>
    </citation>
    <scope>NUCLEOTIDE SEQUENCE [LARGE SCALE GENOMIC DNA]</scope>
    <source>
        <strain evidence="2">FAFU-HL-1</strain>
        <tissue evidence="2">Leaf</tissue>
    </source>
</reference>
<dbReference type="Gene3D" id="1.20.1110.10">
    <property type="entry name" value="Calcium-transporting ATPase, transmembrane domain"/>
    <property type="match status" value="1"/>
</dbReference>
<dbReference type="InterPro" id="IPR006068">
    <property type="entry name" value="ATPase_P-typ_cation-transptr_C"/>
</dbReference>
<dbReference type="PANTHER" id="PTHR36069">
    <property type="entry name" value="EXPRESSED PROTEIN-RELATED"/>
    <property type="match status" value="1"/>
</dbReference>
<dbReference type="InterPro" id="IPR053339">
    <property type="entry name" value="FAS1_domain_protein"/>
</dbReference>
<dbReference type="OrthoDB" id="1934418at2759"/>
<proteinExistence type="predicted"/>
<dbReference type="InterPro" id="IPR023298">
    <property type="entry name" value="ATPase_P-typ_TM_dom_sf"/>
</dbReference>
<comment type="caution">
    <text evidence="2">The sequence shown here is derived from an EMBL/GenBank/DDBJ whole genome shotgun (WGS) entry which is preliminary data.</text>
</comment>
<name>A0A835J997_9ROSI</name>
<dbReference type="Proteomes" id="UP000657918">
    <property type="component" value="Chromosome 16"/>
</dbReference>
<dbReference type="AlphaFoldDB" id="A0A835J997"/>
<evidence type="ECO:0000313" key="3">
    <source>
        <dbReference type="Proteomes" id="UP000657918"/>
    </source>
</evidence>
<accession>A0A835J997</accession>
<sequence>MILSGLSTTTILTISPGKALVTSVQLSWTYLIVSILSGMAAITEPPGEKLINKPPVQKTEPLITKAMRRNIMAQVFNQFNSREIEKLNVFKNIDQNYWFRVATSGPLALQIASVEISGIIKVSQSQPTSHTLILNDIEEAITDITSQNFFEFALLLQMLKGAIVHKYQDSTFLVPIDQELTKHSISTGHLQEFLLNNSIPMPLSLSDLTHFPTGTLVPAGLDH</sequence>
<gene>
    <name evidence="2" type="ORF">SADUNF_Sadunf16G0013500</name>
</gene>
<dbReference type="Pfam" id="PF00689">
    <property type="entry name" value="Cation_ATPase_C"/>
    <property type="match status" value="1"/>
</dbReference>
<dbReference type="SUPFAM" id="SSF81665">
    <property type="entry name" value="Calcium ATPase, transmembrane domain M"/>
    <property type="match status" value="1"/>
</dbReference>
<dbReference type="PANTHER" id="PTHR36069:SF3">
    <property type="entry name" value="FAS1 DOMAIN-CONTAINING PROTEIN"/>
    <property type="match status" value="1"/>
</dbReference>
<feature type="domain" description="Cation-transporting P-type ATPase C-terminal" evidence="1">
    <location>
        <begin position="21"/>
        <end position="72"/>
    </location>
</feature>
<evidence type="ECO:0000313" key="2">
    <source>
        <dbReference type="EMBL" id="KAF9664389.1"/>
    </source>
</evidence>
<evidence type="ECO:0000259" key="1">
    <source>
        <dbReference type="Pfam" id="PF00689"/>
    </source>
</evidence>